<dbReference type="InterPro" id="IPR001263">
    <property type="entry name" value="PI3K_accessory_dom"/>
</dbReference>
<dbReference type="OrthoDB" id="10264149at2759"/>
<evidence type="ECO:0000256" key="6">
    <source>
        <dbReference type="ARBA" id="ARBA00023136"/>
    </source>
</evidence>
<dbReference type="Pfam" id="PF00613">
    <property type="entry name" value="PI3Ka"/>
    <property type="match status" value="1"/>
</dbReference>
<sequence>MEALTDICEIIEENPINFSENLVWICRQCPHESAIVSRSHLNAVLAVARIISRNVDTSENHGKLAVINFLQAVPNSFRRSFWPCSFTLESITEFYCAFLGYVSCTSLQFGTIVVEIAVEAMVSGDDVDTDRGISRAFLVALSQNGFPSIQQSDGDMLITVLLHKFSTNSVVHNEEFSHGLDVASNASCSGGSFSVFRQQVASSEDESIESLEKQEITFKLMAHVLDKVKVDSKLYDQVNSIAKRQLQSMSAFLKSRRQDRNDQDSVLKTRVLLVYQAAAKMKIKSLLSLETDGKAYKKRAMETFTLLFDAAEACLTSVWRKMKACEELFISLLSGIAEMAVAKGRCLPHGLFVRLKPLVLAVCAQPDTWVRDQRNIFESVSNICCEIIESGWAKDRALVNTFIVGLASRIRETNDYEDQVGREKEDPTVRLNVIKLLADISLAVKKPEVADMVFPFFIDSLEEGDTSTPGSFRLQLLDAVSRIAILGFEKSYRETVVLMTRGYLREVLTVASVESKTSEPKSRTEHIETLAAGFLTIANGLMNTKRRADYRHRLLSLCSDVSLASESKTGGSGADMLGPLLPAVAEICSALDPTSNVEPSLLKLFRNLWFYIALFGLAPPIVKPQPAGGPYMWNTQWSLAVQRISQGTPPLVVSSVKWLEDEFELNALRSSDSSRGIGNKKVASTQRTALAIALGGRVEVSALNTISGVKATYLLAVAILEIIRFTSNGGILNGGSSVSASRSAFSCAFEYLKSPNLTHAVSQCLTAIVHRAFQAAISWLEDRISLTGKDDSIRESTMNAHACFLIKNMPQRDELIRDISVNLLNQIRDKFPQVLWSSSCLDSLLFSVHDNAPSMVVNDPAWTAAVRSLYQKVVREWIYISLSYAPCTIQGLLQDKLCKANTLQRTQTTTDVVSLLNEIKIGTGENEIWSGTKTANIPAVMDAAVAASGENLKASEAFNLEILGTGFVNAMYKCKHTGQISGLVRLGNSIGIDKLINSSVRSLQQIVNTSTNGGITDKLQFRETCSQATAVLLSNLAGEPKTDIKGFSRLLRLLCWSPAYILTPDAMETGVFIWTWLVSAAPQLGSLVLAELVDAWTWTIDSKRGLFASDVRSYGPAAKLKPQLAPGEPEESPDSDPVDQIVAHRLWLGFLIDRFEIVRHSSVEQLLLFGRLLQRSTSLDWCFTHHPAATGTFFSLMLLGLKFCSCQKQGNMHKFRHGLELLEDRIYRASLGWFSRQPEWYDVNIPNFCQSEAQSVSIFAQYLLNERSDFSQSDSKEIAHENEKLAELIVWGKMDNYAVGKEKRKQLLLILCQHESDRLDVWAQPISSKDSPYSRLKVSSGKWTEHAETAFLVDPRIAISLVSRFLENIALKSEVTQLVEAHIVDLRTIPEALPYFLTSKTVEENSVLLQHLPHWAACSITQALEFLTPNYKGHPRVMAYVLRVLESHPPERVTFFMPQLVQSLRYDEGRLVEGYLLRAAQRSDIFAHILTWHLQGESFQETVKDGAFDKNASFQASLAEVRQHIIDGFTLKALDLFNREFDFFEKVTSISGALFPLPKEERRAGIRSILCGRELEKIKIQGEDLYLPTAPNKLVKGIQIDSGIPLQSAAKVPIMITFNVVDRDGNHNDVKPQACIFKVGDDCRQDVLALQVISLLRDIFEAVGLNLYLFPYGVLPTGAGRGIIEVVPYTRSRSQMGESTDGGLYEIFQQEFGPVGSPSFETARGNFLTSSAGYAVASLLLQPKDRHNGNLLFDNIGRLVHIDFGFIFETSPGGNMRFESAHFKLSHEMTQLLDPSGDMKSETWHQFVSLCVQGYLAARRYMEGIISTVEMMVESGLPCFSRGNPIEKLRKRFHPEMSEREAAHFMINVCTDAYNKWTTFGYDLIQYLQQGIEK</sequence>
<dbReference type="InterPro" id="IPR011009">
    <property type="entry name" value="Kinase-like_dom_sf"/>
</dbReference>
<reference evidence="9 10" key="1">
    <citation type="submission" date="2020-02" db="EMBL/GenBank/DDBJ databases">
        <authorList>
            <person name="Ma Q."/>
            <person name="Huang Y."/>
            <person name="Song X."/>
            <person name="Pei D."/>
        </authorList>
    </citation>
    <scope>NUCLEOTIDE SEQUENCE [LARGE SCALE GENOMIC DNA]</scope>
    <source>
        <strain evidence="9">Sxm20200214</strain>
        <tissue evidence="9">Leaf</tissue>
    </source>
</reference>
<proteinExistence type="inferred from homology"/>
<dbReference type="Pfam" id="PF19274">
    <property type="entry name" value="PI4K_N"/>
    <property type="match status" value="2"/>
</dbReference>
<evidence type="ECO:0000256" key="4">
    <source>
        <dbReference type="ARBA" id="ARBA00022679"/>
    </source>
</evidence>
<dbReference type="InterPro" id="IPR045495">
    <property type="entry name" value="PI4K_N"/>
</dbReference>
<dbReference type="InterPro" id="IPR018936">
    <property type="entry name" value="PI3/4_kinase_CS"/>
</dbReference>
<dbReference type="InterPro" id="IPR042236">
    <property type="entry name" value="PI3K_accessory_sf"/>
</dbReference>
<dbReference type="PROSITE" id="PS50290">
    <property type="entry name" value="PI3_4_KINASE_3"/>
    <property type="match status" value="1"/>
</dbReference>
<dbReference type="PROSITE" id="PS00915">
    <property type="entry name" value="PI3_4_KINASE_1"/>
    <property type="match status" value="1"/>
</dbReference>
<dbReference type="InterPro" id="IPR036940">
    <property type="entry name" value="PI3/4_kinase_cat_sf"/>
</dbReference>
<name>A0A8X7TQJ3_BRACI</name>
<dbReference type="GO" id="GO:0048015">
    <property type="term" value="P:phosphatidylinositol-mediated signaling"/>
    <property type="evidence" value="ECO:0007669"/>
    <property type="project" value="TreeGrafter"/>
</dbReference>
<evidence type="ECO:0000256" key="3">
    <source>
        <dbReference type="ARBA" id="ARBA00012169"/>
    </source>
</evidence>
<dbReference type="FunFam" id="3.30.1010.10:FF:000012">
    <property type="entry name" value="Phosphatidylinositol 4-kinase alpha 1"/>
    <property type="match status" value="1"/>
</dbReference>
<evidence type="ECO:0000256" key="5">
    <source>
        <dbReference type="ARBA" id="ARBA00022777"/>
    </source>
</evidence>
<accession>A0A8X7TQJ3</accession>
<dbReference type="GO" id="GO:0004430">
    <property type="term" value="F:1-phosphatidylinositol 4-kinase activity"/>
    <property type="evidence" value="ECO:0007669"/>
    <property type="project" value="UniProtKB-EC"/>
</dbReference>
<evidence type="ECO:0000313" key="9">
    <source>
        <dbReference type="EMBL" id="KAG2250607.1"/>
    </source>
</evidence>
<comment type="subcellular location">
    <subcellularLocation>
        <location evidence="1">Membrane</location>
        <topology evidence="1">Peripheral membrane protein</topology>
        <orientation evidence="1">Cytoplasmic side</orientation>
    </subcellularLocation>
</comment>
<feature type="domain" description="PI3K/PI4K catalytic" evidence="7">
    <location>
        <begin position="1600"/>
        <end position="1878"/>
    </location>
</feature>
<organism evidence="9 10">
    <name type="scientific">Brassica carinata</name>
    <name type="common">Ethiopian mustard</name>
    <name type="synonym">Abyssinian cabbage</name>
    <dbReference type="NCBI Taxonomy" id="52824"/>
    <lineage>
        <taxon>Eukaryota</taxon>
        <taxon>Viridiplantae</taxon>
        <taxon>Streptophyta</taxon>
        <taxon>Embryophyta</taxon>
        <taxon>Tracheophyta</taxon>
        <taxon>Spermatophyta</taxon>
        <taxon>Magnoliopsida</taxon>
        <taxon>eudicotyledons</taxon>
        <taxon>Gunneridae</taxon>
        <taxon>Pentapetalae</taxon>
        <taxon>rosids</taxon>
        <taxon>malvids</taxon>
        <taxon>Brassicales</taxon>
        <taxon>Brassicaceae</taxon>
        <taxon>Brassiceae</taxon>
        <taxon>Brassica</taxon>
    </lineage>
</organism>
<dbReference type="GO" id="GO:0005886">
    <property type="term" value="C:plasma membrane"/>
    <property type="evidence" value="ECO:0007669"/>
    <property type="project" value="TreeGrafter"/>
</dbReference>
<dbReference type="Gene3D" id="3.30.1010.10">
    <property type="entry name" value="Phosphatidylinositol 3-kinase Catalytic Subunit, Chain A, domain 4"/>
    <property type="match status" value="1"/>
</dbReference>
<keyword evidence="6" id="KW-0472">Membrane</keyword>
<keyword evidence="4" id="KW-0808">Transferase</keyword>
<dbReference type="Gene3D" id="1.10.1070.11">
    <property type="entry name" value="Phosphatidylinositol 3-/4-kinase, catalytic domain"/>
    <property type="match status" value="1"/>
</dbReference>
<dbReference type="SUPFAM" id="SSF56112">
    <property type="entry name" value="Protein kinase-like (PK-like)"/>
    <property type="match status" value="1"/>
</dbReference>
<protein>
    <recommendedName>
        <fullName evidence="3">1-phosphatidylinositol 4-kinase</fullName>
        <ecNumber evidence="3">2.7.1.67</ecNumber>
    </recommendedName>
</protein>
<dbReference type="SMART" id="SM00146">
    <property type="entry name" value="PI3Kc"/>
    <property type="match status" value="1"/>
</dbReference>
<dbReference type="InterPro" id="IPR016024">
    <property type="entry name" value="ARM-type_fold"/>
</dbReference>
<dbReference type="EMBL" id="JAAMPC010000016">
    <property type="protein sequence ID" value="KAG2250607.1"/>
    <property type="molecule type" value="Genomic_DNA"/>
</dbReference>
<dbReference type="GO" id="GO:0005737">
    <property type="term" value="C:cytoplasm"/>
    <property type="evidence" value="ECO:0007669"/>
    <property type="project" value="TreeGrafter"/>
</dbReference>
<keyword evidence="5" id="KW-0418">Kinase</keyword>
<dbReference type="FunFam" id="1.10.1070.11:FF:000012">
    <property type="entry name" value="Phosphatidylinositol 4-kinase alpha 1"/>
    <property type="match status" value="1"/>
</dbReference>
<dbReference type="Gene3D" id="1.25.40.70">
    <property type="entry name" value="Phosphatidylinositol 3-kinase, accessory domain (PIK)"/>
    <property type="match status" value="1"/>
</dbReference>
<keyword evidence="10" id="KW-1185">Reference proteome</keyword>
<dbReference type="PANTHER" id="PTHR10048">
    <property type="entry name" value="PHOSPHATIDYLINOSITOL KINASE"/>
    <property type="match status" value="1"/>
</dbReference>
<dbReference type="EC" id="2.7.1.67" evidence="3"/>
<dbReference type="CDD" id="cd05167">
    <property type="entry name" value="PI4Kc_III_alpha"/>
    <property type="match status" value="1"/>
</dbReference>
<feature type="domain" description="PIK helical" evidence="8">
    <location>
        <begin position="1343"/>
        <end position="1521"/>
    </location>
</feature>
<gene>
    <name evidence="9" type="ORF">Bca52824_080743</name>
</gene>
<dbReference type="Proteomes" id="UP000886595">
    <property type="component" value="Unassembled WGS sequence"/>
</dbReference>
<dbReference type="GO" id="GO:0046854">
    <property type="term" value="P:phosphatidylinositol phosphate biosynthetic process"/>
    <property type="evidence" value="ECO:0007669"/>
    <property type="project" value="InterPro"/>
</dbReference>
<dbReference type="Pfam" id="PF00454">
    <property type="entry name" value="PI3_PI4_kinase"/>
    <property type="match status" value="1"/>
</dbReference>
<dbReference type="PROSITE" id="PS51545">
    <property type="entry name" value="PIK_HELICAL"/>
    <property type="match status" value="1"/>
</dbReference>
<evidence type="ECO:0000259" key="8">
    <source>
        <dbReference type="PROSITE" id="PS51545"/>
    </source>
</evidence>
<dbReference type="InterPro" id="IPR000403">
    <property type="entry name" value="PI3/4_kinase_cat_dom"/>
</dbReference>
<evidence type="ECO:0000256" key="2">
    <source>
        <dbReference type="ARBA" id="ARBA00006209"/>
    </source>
</evidence>
<dbReference type="InterPro" id="IPR015433">
    <property type="entry name" value="PI3/4_kinase"/>
</dbReference>
<evidence type="ECO:0000256" key="1">
    <source>
        <dbReference type="ARBA" id="ARBA00004287"/>
    </source>
</evidence>
<comment type="caution">
    <text evidence="9">The sequence shown here is derived from an EMBL/GenBank/DDBJ whole genome shotgun (WGS) entry which is preliminary data.</text>
</comment>
<evidence type="ECO:0000313" key="10">
    <source>
        <dbReference type="Proteomes" id="UP000886595"/>
    </source>
</evidence>
<evidence type="ECO:0000259" key="7">
    <source>
        <dbReference type="PROSITE" id="PS50290"/>
    </source>
</evidence>
<dbReference type="SUPFAM" id="SSF48371">
    <property type="entry name" value="ARM repeat"/>
    <property type="match status" value="2"/>
</dbReference>
<dbReference type="PANTHER" id="PTHR10048:SF105">
    <property type="entry name" value="1-PHOSPHATIDYLINOSITOL 4-KINASE"/>
    <property type="match status" value="1"/>
</dbReference>
<dbReference type="SMART" id="SM00145">
    <property type="entry name" value="PI3Ka"/>
    <property type="match status" value="1"/>
</dbReference>
<comment type="similarity">
    <text evidence="2">Belongs to the PI3/PI4-kinase family. Type III PI4K subfamily.</text>
</comment>